<dbReference type="AlphaFoldDB" id="A0AAD3HAS4"/>
<keyword evidence="2" id="KW-1185">Reference proteome</keyword>
<reference evidence="1 2" key="1">
    <citation type="journal article" date="2021" name="Sci. Rep.">
        <title>The genome of the diatom Chaetoceros tenuissimus carries an ancient integrated fragment of an extant virus.</title>
        <authorList>
            <person name="Hongo Y."/>
            <person name="Kimura K."/>
            <person name="Takaki Y."/>
            <person name="Yoshida Y."/>
            <person name="Baba S."/>
            <person name="Kobayashi G."/>
            <person name="Nagasaki K."/>
            <person name="Hano T."/>
            <person name="Tomaru Y."/>
        </authorList>
    </citation>
    <scope>NUCLEOTIDE SEQUENCE [LARGE SCALE GENOMIC DNA]</scope>
    <source>
        <strain evidence="1 2">NIES-3715</strain>
    </source>
</reference>
<sequence>MLESNNHNEMDREYRDEIKRKIFIILKRKMKEMNHDIKEQQLTQLSAAFEARLYKSAPTLEFHRDCSTLERRVKILALQLGQRLEKRKRSQTITKLSNMDRAAIFKSSRRNTEASFEDIQEIVQKVKKLRKNGYIDMRMRENGDTTCHGLSCLVPTTSNPQRTRCTKTSKCISVALKNIYFRTRIVEAFDKIHRLQTKDGILLVEKPSLDQSGASCTFQDAPRCSKVVKSVKVAFAIL</sequence>
<gene>
    <name evidence="1" type="ORF">CTEN210_12745</name>
</gene>
<protein>
    <submittedName>
        <fullName evidence="1">Uncharacterized protein</fullName>
    </submittedName>
</protein>
<evidence type="ECO:0000313" key="2">
    <source>
        <dbReference type="Proteomes" id="UP001054902"/>
    </source>
</evidence>
<dbReference type="EMBL" id="BLLK01000051">
    <property type="protein sequence ID" value="GFH56269.1"/>
    <property type="molecule type" value="Genomic_DNA"/>
</dbReference>
<comment type="caution">
    <text evidence="1">The sequence shown here is derived from an EMBL/GenBank/DDBJ whole genome shotgun (WGS) entry which is preliminary data.</text>
</comment>
<dbReference type="Proteomes" id="UP001054902">
    <property type="component" value="Unassembled WGS sequence"/>
</dbReference>
<name>A0AAD3HAS4_9STRA</name>
<accession>A0AAD3HAS4</accession>
<organism evidence="1 2">
    <name type="scientific">Chaetoceros tenuissimus</name>
    <dbReference type="NCBI Taxonomy" id="426638"/>
    <lineage>
        <taxon>Eukaryota</taxon>
        <taxon>Sar</taxon>
        <taxon>Stramenopiles</taxon>
        <taxon>Ochrophyta</taxon>
        <taxon>Bacillariophyta</taxon>
        <taxon>Coscinodiscophyceae</taxon>
        <taxon>Chaetocerotophycidae</taxon>
        <taxon>Chaetocerotales</taxon>
        <taxon>Chaetocerotaceae</taxon>
        <taxon>Chaetoceros</taxon>
    </lineage>
</organism>
<evidence type="ECO:0000313" key="1">
    <source>
        <dbReference type="EMBL" id="GFH56269.1"/>
    </source>
</evidence>
<proteinExistence type="predicted"/>